<accession>A0ABU0JCQ5</accession>
<dbReference type="Gene3D" id="3.30.1330.40">
    <property type="entry name" value="RutC-like"/>
    <property type="match status" value="1"/>
</dbReference>
<dbReference type="InterPro" id="IPR035709">
    <property type="entry name" value="YoaB-like"/>
</dbReference>
<proteinExistence type="predicted"/>
<evidence type="ECO:0000313" key="2">
    <source>
        <dbReference type="Proteomes" id="UP001242480"/>
    </source>
</evidence>
<keyword evidence="2" id="KW-1185">Reference proteome</keyword>
<organism evidence="1 2">
    <name type="scientific">Labrys wisconsinensis</name>
    <dbReference type="NCBI Taxonomy" id="425677"/>
    <lineage>
        <taxon>Bacteria</taxon>
        <taxon>Pseudomonadati</taxon>
        <taxon>Pseudomonadota</taxon>
        <taxon>Alphaproteobacteria</taxon>
        <taxon>Hyphomicrobiales</taxon>
        <taxon>Xanthobacteraceae</taxon>
        <taxon>Labrys</taxon>
    </lineage>
</organism>
<dbReference type="Proteomes" id="UP001242480">
    <property type="component" value="Unassembled WGS sequence"/>
</dbReference>
<dbReference type="PANTHER" id="PTHR47328:SF1">
    <property type="entry name" value="RUTC FAMILY PROTEIN YOAB"/>
    <property type="match status" value="1"/>
</dbReference>
<gene>
    <name evidence="1" type="ORF">QO011_004048</name>
</gene>
<comment type="caution">
    <text evidence="1">The sequence shown here is derived from an EMBL/GenBank/DDBJ whole genome shotgun (WGS) entry which is preliminary data.</text>
</comment>
<dbReference type="Pfam" id="PF01042">
    <property type="entry name" value="Ribonuc_L-PSP"/>
    <property type="match status" value="1"/>
</dbReference>
<dbReference type="PANTHER" id="PTHR47328">
    <property type="match status" value="1"/>
</dbReference>
<dbReference type="EMBL" id="JAUSVX010000007">
    <property type="protein sequence ID" value="MDQ0471029.1"/>
    <property type="molecule type" value="Genomic_DNA"/>
</dbReference>
<dbReference type="InterPro" id="IPR035959">
    <property type="entry name" value="RutC-like_sf"/>
</dbReference>
<sequence>MSSEWPVLRSPGVAPGRSSGSAFGGLACAVATSDDKSLNLDGQARRCFAKIDRVLNDLGTDKRFLLSVTVYLSNIGDKDVFEAAWRDWVGDDSRFWPQRACIGAALSPGTLVELSVTAGRPA</sequence>
<protein>
    <submittedName>
        <fullName evidence="1">Enamine deaminase RidA (YjgF/YER057c/UK114 family)</fullName>
    </submittedName>
</protein>
<dbReference type="SUPFAM" id="SSF55298">
    <property type="entry name" value="YjgF-like"/>
    <property type="match status" value="1"/>
</dbReference>
<name>A0ABU0JCQ5_9HYPH</name>
<reference evidence="1 2" key="1">
    <citation type="submission" date="2023-07" db="EMBL/GenBank/DDBJ databases">
        <title>Genomic Encyclopedia of Type Strains, Phase IV (KMG-IV): sequencing the most valuable type-strain genomes for metagenomic binning, comparative biology and taxonomic classification.</title>
        <authorList>
            <person name="Goeker M."/>
        </authorList>
    </citation>
    <scope>NUCLEOTIDE SEQUENCE [LARGE SCALE GENOMIC DNA]</scope>
    <source>
        <strain evidence="1 2">DSM 19619</strain>
    </source>
</reference>
<dbReference type="InterPro" id="IPR006175">
    <property type="entry name" value="YjgF/YER057c/UK114"/>
</dbReference>
<dbReference type="RefSeq" id="WP_307275517.1">
    <property type="nucleotide sequence ID" value="NZ_JAUSVX010000007.1"/>
</dbReference>
<evidence type="ECO:0000313" key="1">
    <source>
        <dbReference type="EMBL" id="MDQ0471029.1"/>
    </source>
</evidence>